<feature type="region of interest" description="Disordered" evidence="3">
    <location>
        <begin position="247"/>
        <end position="283"/>
    </location>
</feature>
<protein>
    <submittedName>
        <fullName evidence="4">SDR family NAD(P)-dependent oxidoreductase</fullName>
    </submittedName>
</protein>
<dbReference type="PRINTS" id="PR00081">
    <property type="entry name" value="GDHRDH"/>
</dbReference>
<dbReference type="Gene3D" id="3.40.50.720">
    <property type="entry name" value="NAD(P)-binding Rossmann-like Domain"/>
    <property type="match status" value="1"/>
</dbReference>
<keyword evidence="2" id="KW-0560">Oxidoreductase</keyword>
<dbReference type="GO" id="GO:0016491">
    <property type="term" value="F:oxidoreductase activity"/>
    <property type="evidence" value="ECO:0007669"/>
    <property type="project" value="UniProtKB-KW"/>
</dbReference>
<dbReference type="Proteomes" id="UP001139293">
    <property type="component" value="Unassembled WGS sequence"/>
</dbReference>
<accession>A0A9X1ZBY3</accession>
<dbReference type="PANTHER" id="PTHR44196">
    <property type="entry name" value="DEHYDROGENASE/REDUCTASE SDR FAMILY MEMBER 7B"/>
    <property type="match status" value="1"/>
</dbReference>
<evidence type="ECO:0000313" key="5">
    <source>
        <dbReference type="Proteomes" id="UP001139293"/>
    </source>
</evidence>
<evidence type="ECO:0000256" key="1">
    <source>
        <dbReference type="ARBA" id="ARBA00006484"/>
    </source>
</evidence>
<dbReference type="PANTHER" id="PTHR44196:SF1">
    <property type="entry name" value="DEHYDROGENASE_REDUCTASE SDR FAMILY MEMBER 7B"/>
    <property type="match status" value="1"/>
</dbReference>
<evidence type="ECO:0000313" key="4">
    <source>
        <dbReference type="EMBL" id="MCL1138788.1"/>
    </source>
</evidence>
<comment type="similarity">
    <text evidence="1">Belongs to the short-chain dehydrogenases/reductases (SDR) family.</text>
</comment>
<comment type="caution">
    <text evidence="4">The sequence shown here is derived from an EMBL/GenBank/DDBJ whole genome shotgun (WGS) entry which is preliminary data.</text>
</comment>
<dbReference type="AlphaFoldDB" id="A0A9X1ZBY3"/>
<dbReference type="RefSeq" id="WP_248949901.1">
    <property type="nucleotide sequence ID" value="NZ_JAKILB010000005.1"/>
</dbReference>
<dbReference type="InterPro" id="IPR020904">
    <property type="entry name" value="Sc_DH/Rdtase_CS"/>
</dbReference>
<dbReference type="EMBL" id="JAKILB010000005">
    <property type="protein sequence ID" value="MCL1138788.1"/>
    <property type="molecule type" value="Genomic_DNA"/>
</dbReference>
<dbReference type="Pfam" id="PF00106">
    <property type="entry name" value="adh_short"/>
    <property type="match status" value="1"/>
</dbReference>
<dbReference type="InterPro" id="IPR002347">
    <property type="entry name" value="SDR_fam"/>
</dbReference>
<organism evidence="4 5">
    <name type="scientific">Shewanella pneumatophori</name>
    <dbReference type="NCBI Taxonomy" id="314092"/>
    <lineage>
        <taxon>Bacteria</taxon>
        <taxon>Pseudomonadati</taxon>
        <taxon>Pseudomonadota</taxon>
        <taxon>Gammaproteobacteria</taxon>
        <taxon>Alteromonadales</taxon>
        <taxon>Shewanellaceae</taxon>
        <taxon>Shewanella</taxon>
    </lineage>
</organism>
<keyword evidence="5" id="KW-1185">Reference proteome</keyword>
<proteinExistence type="inferred from homology"/>
<dbReference type="SUPFAM" id="SSF51735">
    <property type="entry name" value="NAD(P)-binding Rossmann-fold domains"/>
    <property type="match status" value="1"/>
</dbReference>
<feature type="compositionally biased region" description="Basic and acidic residues" evidence="3">
    <location>
        <begin position="267"/>
        <end position="283"/>
    </location>
</feature>
<sequence length="283" mass="30540">MTTSIKKVLVTGASSGIGLQLAKDYLAEGWLVYACGRNQQALSQISGAKALVFDITDNAAVKAQAQSLIARGFDGFDLVILNAGSCEYIDDAHQFDAELFERVIRTNLIAMGYCLGAFIPLIKSGGRLGLMGSSAVYLPFSRAEAYGASKAGVQYLASSLAIDLKPHNIGVSVICPGFVKTPLTDKNDFAMPMQQTSEQASVAIRHGLSKGVREIHFPKRFTLLLKFISLLPRSLWERINQTTPADTAADLPVHSDNKASPPTVETTDNHLKNKPEEAKKVSQ</sequence>
<evidence type="ECO:0000256" key="2">
    <source>
        <dbReference type="ARBA" id="ARBA00023002"/>
    </source>
</evidence>
<gene>
    <name evidence="4" type="ORF">L2740_09550</name>
</gene>
<dbReference type="InterPro" id="IPR036291">
    <property type="entry name" value="NAD(P)-bd_dom_sf"/>
</dbReference>
<reference evidence="4" key="1">
    <citation type="submission" date="2022-01" db="EMBL/GenBank/DDBJ databases">
        <title>Whole genome-based taxonomy of the Shewanellaceae.</title>
        <authorList>
            <person name="Martin-Rodriguez A.J."/>
        </authorList>
    </citation>
    <scope>NUCLEOTIDE SEQUENCE</scope>
    <source>
        <strain evidence="4">KCTC 23973</strain>
    </source>
</reference>
<dbReference type="GO" id="GO:0016020">
    <property type="term" value="C:membrane"/>
    <property type="evidence" value="ECO:0007669"/>
    <property type="project" value="TreeGrafter"/>
</dbReference>
<evidence type="ECO:0000256" key="3">
    <source>
        <dbReference type="SAM" id="MobiDB-lite"/>
    </source>
</evidence>
<dbReference type="PROSITE" id="PS00061">
    <property type="entry name" value="ADH_SHORT"/>
    <property type="match status" value="1"/>
</dbReference>
<name>A0A9X1ZBY3_9GAMM</name>